<sequence>MGWWPENYYRRGGSVVHPVLAGTGKGEGESNEFATVARRRSGRHNSSLDEPKIGKSVTGGTASKGRVARSAEVEFRLSENGGEEKGVWSALSERREG</sequence>
<dbReference type="EMBL" id="KK914219">
    <property type="protein sequence ID" value="KDP46410.1"/>
    <property type="molecule type" value="Genomic_DNA"/>
</dbReference>
<dbReference type="Proteomes" id="UP000027138">
    <property type="component" value="Unassembled WGS sequence"/>
</dbReference>
<feature type="region of interest" description="Disordered" evidence="1">
    <location>
        <begin position="20"/>
        <end position="69"/>
    </location>
</feature>
<dbReference type="AlphaFoldDB" id="A0A067LNH4"/>
<organism evidence="2 3">
    <name type="scientific">Jatropha curcas</name>
    <name type="common">Barbados nut</name>
    <dbReference type="NCBI Taxonomy" id="180498"/>
    <lineage>
        <taxon>Eukaryota</taxon>
        <taxon>Viridiplantae</taxon>
        <taxon>Streptophyta</taxon>
        <taxon>Embryophyta</taxon>
        <taxon>Tracheophyta</taxon>
        <taxon>Spermatophyta</taxon>
        <taxon>Magnoliopsida</taxon>
        <taxon>eudicotyledons</taxon>
        <taxon>Gunneridae</taxon>
        <taxon>Pentapetalae</taxon>
        <taxon>rosids</taxon>
        <taxon>fabids</taxon>
        <taxon>Malpighiales</taxon>
        <taxon>Euphorbiaceae</taxon>
        <taxon>Crotonoideae</taxon>
        <taxon>Jatropheae</taxon>
        <taxon>Jatropha</taxon>
    </lineage>
</organism>
<protein>
    <submittedName>
        <fullName evidence="2">Uncharacterized protein</fullName>
    </submittedName>
</protein>
<keyword evidence="3" id="KW-1185">Reference proteome</keyword>
<evidence type="ECO:0000313" key="3">
    <source>
        <dbReference type="Proteomes" id="UP000027138"/>
    </source>
</evidence>
<gene>
    <name evidence="2" type="ORF">JCGZ_10250</name>
</gene>
<evidence type="ECO:0000256" key="1">
    <source>
        <dbReference type="SAM" id="MobiDB-lite"/>
    </source>
</evidence>
<reference evidence="2 3" key="1">
    <citation type="journal article" date="2014" name="PLoS ONE">
        <title>Global Analysis of Gene Expression Profiles in Physic Nut (Jatropha curcas L.) Seedlings Exposed to Salt Stress.</title>
        <authorList>
            <person name="Zhang L."/>
            <person name="Zhang C."/>
            <person name="Wu P."/>
            <person name="Chen Y."/>
            <person name="Li M."/>
            <person name="Jiang H."/>
            <person name="Wu G."/>
        </authorList>
    </citation>
    <scope>NUCLEOTIDE SEQUENCE [LARGE SCALE GENOMIC DNA]</scope>
    <source>
        <strain evidence="3">cv. GZQX0401</strain>
        <tissue evidence="2">Young leaves</tissue>
    </source>
</reference>
<name>A0A067LNH4_JATCU</name>
<evidence type="ECO:0000313" key="2">
    <source>
        <dbReference type="EMBL" id="KDP46410.1"/>
    </source>
</evidence>
<accession>A0A067LNH4</accession>
<proteinExistence type="predicted"/>